<organism evidence="2 3">
    <name type="scientific">Candidatus Woesebacteria bacterium RIFCSPHIGHO2_12_FULL_41_24</name>
    <dbReference type="NCBI Taxonomy" id="1802510"/>
    <lineage>
        <taxon>Bacteria</taxon>
        <taxon>Candidatus Woeseibacteriota</taxon>
    </lineage>
</organism>
<dbReference type="EMBL" id="MGGW01000009">
    <property type="protein sequence ID" value="OGM54861.1"/>
    <property type="molecule type" value="Genomic_DNA"/>
</dbReference>
<gene>
    <name evidence="2" type="ORF">A3E44_01750</name>
</gene>
<proteinExistence type="predicted"/>
<protein>
    <submittedName>
        <fullName evidence="2">Uncharacterized protein</fullName>
    </submittedName>
</protein>
<dbReference type="AlphaFoldDB" id="A0A1F8AT59"/>
<comment type="caution">
    <text evidence="2">The sequence shown here is derived from an EMBL/GenBank/DDBJ whole genome shotgun (WGS) entry which is preliminary data.</text>
</comment>
<evidence type="ECO:0000313" key="3">
    <source>
        <dbReference type="Proteomes" id="UP000178603"/>
    </source>
</evidence>
<feature type="transmembrane region" description="Helical" evidence="1">
    <location>
        <begin position="128"/>
        <end position="147"/>
    </location>
</feature>
<keyword evidence="1" id="KW-0472">Membrane</keyword>
<evidence type="ECO:0000313" key="2">
    <source>
        <dbReference type="EMBL" id="OGM54861.1"/>
    </source>
</evidence>
<evidence type="ECO:0000256" key="1">
    <source>
        <dbReference type="SAM" id="Phobius"/>
    </source>
</evidence>
<sequence>MVDMVGEALPQVEQAPRVGLAERAVGLGGPVADRASKVWDAVIKGGRAALDELIEAPLRAKVGLSVVLAETTNLILAKAAFAEGLSGQVLEQAKDLAQMQDAVILAGALVGGLIGGGIGSVAGKGKSGFALGAVAGAGLAAAARDGMPIIIDTAKRMGG</sequence>
<keyword evidence="1" id="KW-1133">Transmembrane helix</keyword>
<feature type="transmembrane region" description="Helical" evidence="1">
    <location>
        <begin position="102"/>
        <end position="122"/>
    </location>
</feature>
<reference evidence="2 3" key="1">
    <citation type="journal article" date="2016" name="Nat. Commun.">
        <title>Thousands of microbial genomes shed light on interconnected biogeochemical processes in an aquifer system.</title>
        <authorList>
            <person name="Anantharaman K."/>
            <person name="Brown C.T."/>
            <person name="Hug L.A."/>
            <person name="Sharon I."/>
            <person name="Castelle C.J."/>
            <person name="Probst A.J."/>
            <person name="Thomas B.C."/>
            <person name="Singh A."/>
            <person name="Wilkins M.J."/>
            <person name="Karaoz U."/>
            <person name="Brodie E.L."/>
            <person name="Williams K.H."/>
            <person name="Hubbard S.S."/>
            <person name="Banfield J.F."/>
        </authorList>
    </citation>
    <scope>NUCLEOTIDE SEQUENCE [LARGE SCALE GENOMIC DNA]</scope>
</reference>
<name>A0A1F8AT59_9BACT</name>
<keyword evidence="1" id="KW-0812">Transmembrane</keyword>
<accession>A0A1F8AT59</accession>
<dbReference type="Proteomes" id="UP000178603">
    <property type="component" value="Unassembled WGS sequence"/>
</dbReference>